<evidence type="ECO:0000313" key="1">
    <source>
        <dbReference type="EMBL" id="ESA01191.1"/>
    </source>
</evidence>
<name>U9TCV5_RHIID</name>
<dbReference type="EMBL" id="KI296662">
    <property type="protein sequence ID" value="ESA01191.1"/>
    <property type="molecule type" value="Genomic_DNA"/>
</dbReference>
<proteinExistence type="predicted"/>
<dbReference type="AlphaFoldDB" id="U9TCV5"/>
<reference evidence="1" key="1">
    <citation type="submission" date="2013-07" db="EMBL/GenBank/DDBJ databases">
        <title>The genome of an arbuscular mycorrhizal fungus provides insights into the evolution of the oldest plant symbiosis.</title>
        <authorList>
            <consortium name="DOE Joint Genome Institute"/>
            <person name="Tisserant E."/>
            <person name="Malbreil M."/>
            <person name="Kuo A."/>
            <person name="Kohler A."/>
            <person name="Symeonidi A."/>
            <person name="Balestrini R."/>
            <person name="Charron P."/>
            <person name="Duensing N."/>
            <person name="Frei-dit-Frey N."/>
            <person name="Gianinazzi-Pearson V."/>
            <person name="Gilbert B."/>
            <person name="Handa Y."/>
            <person name="Hijri M."/>
            <person name="Kaul R."/>
            <person name="Kawaguchi M."/>
            <person name="Krajinski F."/>
            <person name="Lammers P."/>
            <person name="Lapierre D."/>
            <person name="Masclaux F.G."/>
            <person name="Murat C."/>
            <person name="Morin E."/>
            <person name="Ndikumana S."/>
            <person name="Pagni M."/>
            <person name="Petitpierre D."/>
            <person name="Requena N."/>
            <person name="Rosikiewicz P."/>
            <person name="Riley R."/>
            <person name="Saito K."/>
            <person name="San Clemente H."/>
            <person name="Shapiro H."/>
            <person name="van Tuinen D."/>
            <person name="Becard G."/>
            <person name="Bonfante P."/>
            <person name="Paszkowski U."/>
            <person name="Shachar-Hill Y."/>
            <person name="Young J.P."/>
            <person name="Sanders I.R."/>
            <person name="Henrissat B."/>
            <person name="Rensing S.A."/>
            <person name="Grigoriev I.V."/>
            <person name="Corradi N."/>
            <person name="Roux C."/>
            <person name="Martin F."/>
        </authorList>
    </citation>
    <scope>NUCLEOTIDE SEQUENCE</scope>
    <source>
        <strain evidence="1">DAOM 197198</strain>
    </source>
</reference>
<gene>
    <name evidence="1" type="ORF">GLOINDRAFT_87060</name>
</gene>
<sequence length="135" mass="15457">MGIKNMIIDDKGCQIGNFMEGFLMGTLKGDSFSIIFDNELTTSFHRTGKILYHGFWNCRPFHDFQDIVSGGIFLARRLVCFRSLFGQSGFHRKNSVLLIAQNSPYAKIFALSLIWDVPAKFLYANSSQYSERVRK</sequence>
<accession>U9TCV5</accession>
<organism evidence="1">
    <name type="scientific">Rhizophagus irregularis (strain DAOM 181602 / DAOM 197198 / MUCL 43194)</name>
    <name type="common">Arbuscular mycorrhizal fungus</name>
    <name type="synonym">Glomus intraradices</name>
    <dbReference type="NCBI Taxonomy" id="747089"/>
    <lineage>
        <taxon>Eukaryota</taxon>
        <taxon>Fungi</taxon>
        <taxon>Fungi incertae sedis</taxon>
        <taxon>Mucoromycota</taxon>
        <taxon>Glomeromycotina</taxon>
        <taxon>Glomeromycetes</taxon>
        <taxon>Glomerales</taxon>
        <taxon>Glomeraceae</taxon>
        <taxon>Rhizophagus</taxon>
    </lineage>
</organism>
<dbReference type="HOGENOM" id="CLU_1886858_0_0_1"/>
<protein>
    <submittedName>
        <fullName evidence="1">Uncharacterized protein</fullName>
    </submittedName>
</protein>